<dbReference type="InterPro" id="IPR002401">
    <property type="entry name" value="Cyt_P450_E_grp-I"/>
</dbReference>
<evidence type="ECO:0000256" key="6">
    <source>
        <dbReference type="ARBA" id="ARBA00022723"/>
    </source>
</evidence>
<name>A0A8J6LAV0_TENMO</name>
<dbReference type="GO" id="GO:0005506">
    <property type="term" value="F:iron ion binding"/>
    <property type="evidence" value="ECO:0007669"/>
    <property type="project" value="InterPro"/>
</dbReference>
<dbReference type="Pfam" id="PF00067">
    <property type="entry name" value="p450"/>
    <property type="match status" value="3"/>
</dbReference>
<evidence type="ECO:0000256" key="5">
    <source>
        <dbReference type="ARBA" id="ARBA00022617"/>
    </source>
</evidence>
<evidence type="ECO:0000256" key="1">
    <source>
        <dbReference type="ARBA" id="ARBA00001971"/>
    </source>
</evidence>
<keyword evidence="8" id="KW-0492">Microsome</keyword>
<dbReference type="CDD" id="cd11056">
    <property type="entry name" value="CYP6-like"/>
    <property type="match status" value="2"/>
</dbReference>
<reference evidence="14" key="1">
    <citation type="journal article" date="2020" name="J Insects Food Feed">
        <title>The yellow mealworm (Tenebrio molitor) genome: a resource for the emerging insects as food and feed industry.</title>
        <authorList>
            <person name="Eriksson T."/>
            <person name="Andere A."/>
            <person name="Kelstrup H."/>
            <person name="Emery V."/>
            <person name="Picard C."/>
        </authorList>
    </citation>
    <scope>NUCLEOTIDE SEQUENCE</scope>
    <source>
        <strain evidence="14">Stoneville</strain>
        <tissue evidence="14">Whole head</tissue>
    </source>
</reference>
<dbReference type="PRINTS" id="PR00385">
    <property type="entry name" value="P450"/>
</dbReference>
<feature type="binding site" description="axial binding residue" evidence="13">
    <location>
        <position position="437"/>
    </location>
    <ligand>
        <name>heme</name>
        <dbReference type="ChEBI" id="CHEBI:30413"/>
    </ligand>
    <ligandPart>
        <name>Fe</name>
        <dbReference type="ChEBI" id="CHEBI:18248"/>
    </ligandPart>
</feature>
<dbReference type="Gene3D" id="1.10.630.10">
    <property type="entry name" value="Cytochrome P450"/>
    <property type="match status" value="3"/>
</dbReference>
<comment type="cofactor">
    <cofactor evidence="1 13">
        <name>heme</name>
        <dbReference type="ChEBI" id="CHEBI:30413"/>
    </cofactor>
</comment>
<keyword evidence="5 13" id="KW-0349">Heme</keyword>
<dbReference type="PANTHER" id="PTHR24292">
    <property type="entry name" value="CYTOCHROME P450"/>
    <property type="match status" value="1"/>
</dbReference>
<dbReference type="GO" id="GO:0020037">
    <property type="term" value="F:heme binding"/>
    <property type="evidence" value="ECO:0007669"/>
    <property type="project" value="InterPro"/>
</dbReference>
<dbReference type="PRINTS" id="PR00463">
    <property type="entry name" value="EP450I"/>
</dbReference>
<evidence type="ECO:0000256" key="7">
    <source>
        <dbReference type="ARBA" id="ARBA00022824"/>
    </source>
</evidence>
<keyword evidence="15" id="KW-1185">Reference proteome</keyword>
<dbReference type="Proteomes" id="UP000719412">
    <property type="component" value="Unassembled WGS sequence"/>
</dbReference>
<dbReference type="PROSITE" id="PS00086">
    <property type="entry name" value="CYTOCHROME_P450"/>
    <property type="match status" value="2"/>
</dbReference>
<dbReference type="InterPro" id="IPR001128">
    <property type="entry name" value="Cyt_P450"/>
</dbReference>
<dbReference type="SUPFAM" id="SSF48264">
    <property type="entry name" value="Cytochrome P450"/>
    <property type="match status" value="2"/>
</dbReference>
<comment type="similarity">
    <text evidence="4">Belongs to the cytochrome P450 family.</text>
</comment>
<evidence type="ECO:0000313" key="14">
    <source>
        <dbReference type="EMBL" id="KAH0813532.1"/>
    </source>
</evidence>
<dbReference type="PANTHER" id="PTHR24292:SF45">
    <property type="entry name" value="CYTOCHROME P450 6G1-RELATED"/>
    <property type="match status" value="1"/>
</dbReference>
<dbReference type="InterPro" id="IPR036396">
    <property type="entry name" value="Cyt_P450_sf"/>
</dbReference>
<evidence type="ECO:0000256" key="8">
    <source>
        <dbReference type="ARBA" id="ARBA00022848"/>
    </source>
</evidence>
<protein>
    <recommendedName>
        <fullName evidence="16">Cytochrome P450 monooxygenase</fullName>
    </recommendedName>
</protein>
<keyword evidence="7" id="KW-0256">Endoplasmic reticulum</keyword>
<dbReference type="GO" id="GO:0004497">
    <property type="term" value="F:monooxygenase activity"/>
    <property type="evidence" value="ECO:0007669"/>
    <property type="project" value="UniProtKB-KW"/>
</dbReference>
<sequence>MFVIYLSCLLLLIYYFFVKSNNYWVSKGIPYEKPFLFFGNFYKVVSRKQHFSERVREIYRKYKTPYVGIYVFNQPTLMVRSPELLKKILVKDFDKFVNRPIATNEKVDPIAFHTLFSAKDATWRNLRPKITPVFTSGKMKLMLPLMKECSKELKSYLSEHDGQTVEIRNVFKKFTVDVISSCAFGINSNCLRDDNSEIMKMASRLVDLQSFVRNISVFCFFFMPKLVDFFRLSFADKTATRYLIDVFDKAMKERKKLNIVRNDLIDLLHNLKKNETLADNYKFDDIKMAAQAISFFSVGNDTTAMTLSFVLYELALNQDVQDRLRQELRENCDENGDFTYEVLHKMKYLEMVLKESHRKYPLTTFLNRETADTYTFEETGLTLEKGTSILVPLAGLHHDPEYYPNPERFDPERFNAKNKANIIPYTFLPFGEGPRVCVGIYVFNQPTLMVRSPELLKKILVKDFDKFVNRPVGSNEKIDPIAFHTLFSAKDATWRNLRTKITPVFTSGKMKLMLPLIKECSNELKSCLSEHDGQIVEIKNVFKKFTVDVISSCAFGINSNCLKDDNSEIMKMAARLLDQNSLVRNISVFSFFFMPKLISIFRLTFTDKTATNYLIDVFDKTIQERKKLNIVRNDLIDLLYNLKKNETFADKYKFDRLRQELRQNCDENGDFTYEVLHKMKYLDMVLKETHRKYPLTTFLNRETADRYTFEETGLTLEKGTSILVPLVGLHYDPEYYPNPEKFDPERFSDESKEDLIPYTFMPFGEGPRVCIGERFAQLVSKLALAYVIKDFVIERTDSTPVPLKLEPSSLFLQSKRGLMLKVVKAE</sequence>
<reference evidence="14" key="2">
    <citation type="submission" date="2021-08" db="EMBL/GenBank/DDBJ databases">
        <authorList>
            <person name="Eriksson T."/>
        </authorList>
    </citation>
    <scope>NUCLEOTIDE SEQUENCE</scope>
    <source>
        <strain evidence="14">Stoneville</strain>
        <tissue evidence="14">Whole head</tissue>
    </source>
</reference>
<comment type="subcellular location">
    <subcellularLocation>
        <location evidence="3">Endoplasmic reticulum membrane</location>
        <topology evidence="3">Peripheral membrane protein</topology>
    </subcellularLocation>
    <subcellularLocation>
        <location evidence="2">Microsome membrane</location>
        <topology evidence="2">Peripheral membrane protein</topology>
    </subcellularLocation>
</comment>
<dbReference type="EMBL" id="JABDTM020025191">
    <property type="protein sequence ID" value="KAH0813532.1"/>
    <property type="molecule type" value="Genomic_DNA"/>
</dbReference>
<accession>A0A8J6LAV0</accession>
<comment type="caution">
    <text evidence="14">The sequence shown here is derived from an EMBL/GenBank/DDBJ whole genome shotgun (WGS) entry which is preliminary data.</text>
</comment>
<evidence type="ECO:0000256" key="3">
    <source>
        <dbReference type="ARBA" id="ARBA00004406"/>
    </source>
</evidence>
<dbReference type="GO" id="GO:0016705">
    <property type="term" value="F:oxidoreductase activity, acting on paired donors, with incorporation or reduction of molecular oxygen"/>
    <property type="evidence" value="ECO:0007669"/>
    <property type="project" value="InterPro"/>
</dbReference>
<dbReference type="AlphaFoldDB" id="A0A8J6LAV0"/>
<evidence type="ECO:0000256" key="12">
    <source>
        <dbReference type="ARBA" id="ARBA00023136"/>
    </source>
</evidence>
<dbReference type="FunFam" id="1.10.630.10:FF:000042">
    <property type="entry name" value="Cytochrome P450"/>
    <property type="match status" value="1"/>
</dbReference>
<keyword evidence="9" id="KW-0560">Oxidoreductase</keyword>
<evidence type="ECO:0000256" key="9">
    <source>
        <dbReference type="ARBA" id="ARBA00023002"/>
    </source>
</evidence>
<dbReference type="InterPro" id="IPR017972">
    <property type="entry name" value="Cyt_P450_CS"/>
</dbReference>
<evidence type="ECO:0008006" key="16">
    <source>
        <dbReference type="Google" id="ProtNLM"/>
    </source>
</evidence>
<keyword evidence="12" id="KW-0472">Membrane</keyword>
<proteinExistence type="inferred from homology"/>
<keyword evidence="11" id="KW-0503">Monooxygenase</keyword>
<evidence type="ECO:0000256" key="13">
    <source>
        <dbReference type="PIRSR" id="PIRSR602401-1"/>
    </source>
</evidence>
<keyword evidence="6 13" id="KW-0479">Metal-binding</keyword>
<gene>
    <name evidence="14" type="ORF">GEV33_009260</name>
</gene>
<evidence type="ECO:0000313" key="15">
    <source>
        <dbReference type="Proteomes" id="UP000719412"/>
    </source>
</evidence>
<keyword evidence="10 13" id="KW-0408">Iron</keyword>
<evidence type="ECO:0000256" key="10">
    <source>
        <dbReference type="ARBA" id="ARBA00023004"/>
    </source>
</evidence>
<evidence type="ECO:0000256" key="2">
    <source>
        <dbReference type="ARBA" id="ARBA00004174"/>
    </source>
</evidence>
<dbReference type="InterPro" id="IPR050476">
    <property type="entry name" value="Insect_CytP450_Detox"/>
</dbReference>
<dbReference type="GO" id="GO:0005789">
    <property type="term" value="C:endoplasmic reticulum membrane"/>
    <property type="evidence" value="ECO:0007669"/>
    <property type="project" value="UniProtKB-SubCell"/>
</dbReference>
<organism evidence="14 15">
    <name type="scientific">Tenebrio molitor</name>
    <name type="common">Yellow mealworm beetle</name>
    <dbReference type="NCBI Taxonomy" id="7067"/>
    <lineage>
        <taxon>Eukaryota</taxon>
        <taxon>Metazoa</taxon>
        <taxon>Ecdysozoa</taxon>
        <taxon>Arthropoda</taxon>
        <taxon>Hexapoda</taxon>
        <taxon>Insecta</taxon>
        <taxon>Pterygota</taxon>
        <taxon>Neoptera</taxon>
        <taxon>Endopterygota</taxon>
        <taxon>Coleoptera</taxon>
        <taxon>Polyphaga</taxon>
        <taxon>Cucujiformia</taxon>
        <taxon>Tenebrionidae</taxon>
        <taxon>Tenebrio</taxon>
    </lineage>
</organism>
<evidence type="ECO:0000256" key="4">
    <source>
        <dbReference type="ARBA" id="ARBA00010617"/>
    </source>
</evidence>
<evidence type="ECO:0000256" key="11">
    <source>
        <dbReference type="ARBA" id="ARBA00023033"/>
    </source>
</evidence>